<comment type="caution">
    <text evidence="1">The sequence shown here is derived from an EMBL/GenBank/DDBJ whole genome shotgun (WGS) entry which is preliminary data.</text>
</comment>
<reference evidence="1 2" key="1">
    <citation type="journal article" date="2022" name="Int. J. Syst. Evol. Microbiol.">
        <title>Pseudomonas aegrilactucae sp. nov. and Pseudomonas morbosilactucae sp. nov., pathogens causing bacterial rot of lettuce in Japan.</title>
        <authorList>
            <person name="Sawada H."/>
            <person name="Fujikawa T."/>
            <person name="Satou M."/>
        </authorList>
    </citation>
    <scope>NUCLEOTIDE SEQUENCE [LARGE SCALE GENOMIC DNA]</scope>
    <source>
        <strain evidence="1 2">MAFF 302046</strain>
    </source>
</reference>
<dbReference type="Proteomes" id="UP001155163">
    <property type="component" value="Unassembled WGS sequence"/>
</dbReference>
<name>A0ABT0JNM5_9PSED</name>
<sequence length="105" mass="12180">MAAYDLYGFKGVAILEAKSKIEEKLNFSFEQRDSSYQGGIYYKFGGKESESFVLKGNIDPFDGESVEQMFSNYPILLYVDMTLRSEEIKLLLSTDFYLLRHELFD</sequence>
<accession>A0ABT0JNM5</accession>
<evidence type="ECO:0000313" key="1">
    <source>
        <dbReference type="EMBL" id="MCK9817344.1"/>
    </source>
</evidence>
<dbReference type="RefSeq" id="WP_268263407.1">
    <property type="nucleotide sequence ID" value="NZ_JALQCX010000051.1"/>
</dbReference>
<reference evidence="1 2" key="2">
    <citation type="journal article" date="2023" name="Plant Pathol.">
        <title>Dismantling and reorganizing Pseudomonas marginalis sensu#lato.</title>
        <authorList>
            <person name="Sawada H."/>
            <person name="Fujikawa T."/>
            <person name="Satou M."/>
        </authorList>
    </citation>
    <scope>NUCLEOTIDE SEQUENCE [LARGE SCALE GENOMIC DNA]</scope>
    <source>
        <strain evidence="1 2">MAFF 302046</strain>
    </source>
</reference>
<protein>
    <submittedName>
        <fullName evidence="1">Uncharacterized protein</fullName>
    </submittedName>
</protein>
<proteinExistence type="predicted"/>
<evidence type="ECO:0000313" key="2">
    <source>
        <dbReference type="Proteomes" id="UP001155163"/>
    </source>
</evidence>
<organism evidence="1 2">
    <name type="scientific">Pseudomonas morbosilactucae</name>
    <dbReference type="NCBI Taxonomy" id="2938197"/>
    <lineage>
        <taxon>Bacteria</taxon>
        <taxon>Pseudomonadati</taxon>
        <taxon>Pseudomonadota</taxon>
        <taxon>Gammaproteobacteria</taxon>
        <taxon>Pseudomonadales</taxon>
        <taxon>Pseudomonadaceae</taxon>
        <taxon>Pseudomonas</taxon>
    </lineage>
</organism>
<keyword evidence="2" id="KW-1185">Reference proteome</keyword>
<dbReference type="EMBL" id="JALQCX010000051">
    <property type="protein sequence ID" value="MCK9817344.1"/>
    <property type="molecule type" value="Genomic_DNA"/>
</dbReference>
<gene>
    <name evidence="1" type="ORF">M1B35_25235</name>
</gene>